<name>A0AAD4QKT5_9AGAM</name>
<feature type="compositionally biased region" description="Pro residues" evidence="1">
    <location>
        <begin position="78"/>
        <end position="92"/>
    </location>
</feature>
<feature type="region of interest" description="Disordered" evidence="1">
    <location>
        <begin position="306"/>
        <end position="421"/>
    </location>
</feature>
<organism evidence="2 3">
    <name type="scientific">Multifurca ochricompacta</name>
    <dbReference type="NCBI Taxonomy" id="376703"/>
    <lineage>
        <taxon>Eukaryota</taxon>
        <taxon>Fungi</taxon>
        <taxon>Dikarya</taxon>
        <taxon>Basidiomycota</taxon>
        <taxon>Agaricomycotina</taxon>
        <taxon>Agaricomycetes</taxon>
        <taxon>Russulales</taxon>
        <taxon>Russulaceae</taxon>
        <taxon>Multifurca</taxon>
    </lineage>
</organism>
<dbReference type="AlphaFoldDB" id="A0AAD4QKT5"/>
<sequence length="553" mass="59187">MFRSRLSFLQHAPHTQSSSAVIHVILLFVAFNRFPDLSSDISSIGPSQSASQIYLPVSSLSVPTDQPTLTPPRVASPDPFPPRSSSPRPLLPPSSSFTLQIPPAHSISEFALPSTIQKRTSEELEDPDRGSSEEDSRPVEVVENARFATTATTSTTTNANRPRRFSLRNPRSRDNSGSNTTSSGTGTAVVHERKSSGGFFSSIAGLFRGGGNIGSTHSGADKWRMRTETNLKAVRRDIDSDSEGGSFTESPSRRLFGRHVLHDTPPPPSPVPAQKLKKRSTRQREKEGGWISDGAVVAGRGARKASVKNSSALTSTSSVTVSPSVPTSTHSRSSTATPVPSFAPGPTLSTPPHAKPYSKPKTDLRIEALSRSSSTDVSRQSTLRSSGSVTPTPRRSSTGQRTPSLPSSQFTPPSTVGRNSSLMHHKKTKSLAYASIPSPPSHADAGRAGYGQMSLMAIVDGVTRDNRAGWERANAGLPPEFDSGTGTVSGLVSVRAPPPMSKYNLRGEGGQGIAYETVLAPGSVFPRHTPHLQRVQGRHAHHHSRLHLASRRW</sequence>
<gene>
    <name evidence="2" type="ORF">B0F90DRAFT_393098</name>
</gene>
<feature type="region of interest" description="Disordered" evidence="1">
    <location>
        <begin position="62"/>
        <end position="189"/>
    </location>
</feature>
<feature type="compositionally biased region" description="Polar residues" evidence="1">
    <location>
        <begin position="383"/>
        <end position="421"/>
    </location>
</feature>
<feature type="compositionally biased region" description="Low complexity" evidence="1">
    <location>
        <begin position="370"/>
        <end position="382"/>
    </location>
</feature>
<evidence type="ECO:0000313" key="3">
    <source>
        <dbReference type="Proteomes" id="UP001203297"/>
    </source>
</evidence>
<evidence type="ECO:0000256" key="1">
    <source>
        <dbReference type="SAM" id="MobiDB-lite"/>
    </source>
</evidence>
<feature type="compositionally biased region" description="Basic and acidic residues" evidence="1">
    <location>
        <begin position="119"/>
        <end position="140"/>
    </location>
</feature>
<dbReference type="Proteomes" id="UP001203297">
    <property type="component" value="Unassembled WGS sequence"/>
</dbReference>
<reference evidence="2" key="1">
    <citation type="journal article" date="2022" name="New Phytol.">
        <title>Evolutionary transition to the ectomycorrhizal habit in the genomes of a hyperdiverse lineage of mushroom-forming fungi.</title>
        <authorList>
            <person name="Looney B."/>
            <person name="Miyauchi S."/>
            <person name="Morin E."/>
            <person name="Drula E."/>
            <person name="Courty P.E."/>
            <person name="Kohler A."/>
            <person name="Kuo A."/>
            <person name="LaButti K."/>
            <person name="Pangilinan J."/>
            <person name="Lipzen A."/>
            <person name="Riley R."/>
            <person name="Andreopoulos W."/>
            <person name="He G."/>
            <person name="Johnson J."/>
            <person name="Nolan M."/>
            <person name="Tritt A."/>
            <person name="Barry K.W."/>
            <person name="Grigoriev I.V."/>
            <person name="Nagy L.G."/>
            <person name="Hibbett D."/>
            <person name="Henrissat B."/>
            <person name="Matheny P.B."/>
            <person name="Labbe J."/>
            <person name="Martin F.M."/>
        </authorList>
    </citation>
    <scope>NUCLEOTIDE SEQUENCE</scope>
    <source>
        <strain evidence="2">BPL690</strain>
    </source>
</reference>
<evidence type="ECO:0000313" key="2">
    <source>
        <dbReference type="EMBL" id="KAI0300628.1"/>
    </source>
</evidence>
<accession>A0AAD4QKT5</accession>
<proteinExistence type="predicted"/>
<feature type="compositionally biased region" description="Low complexity" evidence="1">
    <location>
        <begin position="307"/>
        <end position="335"/>
    </location>
</feature>
<dbReference type="EMBL" id="WTXG01000017">
    <property type="protein sequence ID" value="KAI0300628.1"/>
    <property type="molecule type" value="Genomic_DNA"/>
</dbReference>
<feature type="region of interest" description="Disordered" evidence="1">
    <location>
        <begin position="234"/>
        <end position="294"/>
    </location>
</feature>
<comment type="caution">
    <text evidence="2">The sequence shown here is derived from an EMBL/GenBank/DDBJ whole genome shotgun (WGS) entry which is preliminary data.</text>
</comment>
<feature type="compositionally biased region" description="Low complexity" evidence="1">
    <location>
        <begin position="175"/>
        <end position="187"/>
    </location>
</feature>
<keyword evidence="3" id="KW-1185">Reference proteome</keyword>
<protein>
    <submittedName>
        <fullName evidence="2">Uncharacterized protein</fullName>
    </submittedName>
</protein>
<feature type="compositionally biased region" description="Low complexity" evidence="1">
    <location>
        <begin position="144"/>
        <end position="160"/>
    </location>
</feature>